<dbReference type="InterPro" id="IPR003593">
    <property type="entry name" value="AAA+_ATPase"/>
</dbReference>
<evidence type="ECO:0000259" key="9">
    <source>
        <dbReference type="PROSITE" id="PS50929"/>
    </source>
</evidence>
<dbReference type="PANTHER" id="PTHR24221">
    <property type="entry name" value="ATP-BINDING CASSETTE SUB-FAMILY B"/>
    <property type="match status" value="1"/>
</dbReference>
<comment type="subcellular location">
    <subcellularLocation>
        <location evidence="1">Cell membrane</location>
        <topology evidence="1">Multi-pass membrane protein</topology>
    </subcellularLocation>
</comment>
<feature type="transmembrane region" description="Helical" evidence="7">
    <location>
        <begin position="244"/>
        <end position="266"/>
    </location>
</feature>
<evidence type="ECO:0000313" key="11">
    <source>
        <dbReference type="Proteomes" id="UP000019226"/>
    </source>
</evidence>
<dbReference type="SMART" id="SM00382">
    <property type="entry name" value="AAA"/>
    <property type="match status" value="1"/>
</dbReference>
<evidence type="ECO:0000256" key="2">
    <source>
        <dbReference type="ARBA" id="ARBA00022692"/>
    </source>
</evidence>
<feature type="domain" description="ABC transporter" evidence="8">
    <location>
        <begin position="347"/>
        <end position="591"/>
    </location>
</feature>
<dbReference type="Gene3D" id="1.20.1560.10">
    <property type="entry name" value="ABC transporter type 1, transmembrane domain"/>
    <property type="match status" value="1"/>
</dbReference>
<dbReference type="PROSITE" id="PS50893">
    <property type="entry name" value="ABC_TRANSPORTER_2"/>
    <property type="match status" value="1"/>
</dbReference>
<dbReference type="InterPro" id="IPR039421">
    <property type="entry name" value="Type_1_exporter"/>
</dbReference>
<dbReference type="PROSITE" id="PS50929">
    <property type="entry name" value="ABC_TM1F"/>
    <property type="match status" value="1"/>
</dbReference>
<evidence type="ECO:0000313" key="10">
    <source>
        <dbReference type="EMBL" id="AHI20589.1"/>
    </source>
</evidence>
<accession>A0ABM5PRH0</accession>
<evidence type="ECO:0000256" key="3">
    <source>
        <dbReference type="ARBA" id="ARBA00022741"/>
    </source>
</evidence>
<evidence type="ECO:0000256" key="6">
    <source>
        <dbReference type="ARBA" id="ARBA00023136"/>
    </source>
</evidence>
<keyword evidence="4" id="KW-0067">ATP-binding</keyword>
<feature type="transmembrane region" description="Helical" evidence="7">
    <location>
        <begin position="30"/>
        <end position="52"/>
    </location>
</feature>
<dbReference type="InterPro" id="IPR011527">
    <property type="entry name" value="ABC1_TM_dom"/>
</dbReference>
<keyword evidence="11" id="KW-1185">Reference proteome</keyword>
<dbReference type="Pfam" id="PF00664">
    <property type="entry name" value="ABC_membrane"/>
    <property type="match status" value="1"/>
</dbReference>
<feature type="domain" description="ABC transmembrane type-1" evidence="9">
    <location>
        <begin position="30"/>
        <end position="309"/>
    </location>
</feature>
<dbReference type="SUPFAM" id="SSF90123">
    <property type="entry name" value="ABC transporter transmembrane region"/>
    <property type="match status" value="1"/>
</dbReference>
<keyword evidence="6 7" id="KW-0472">Membrane</keyword>
<dbReference type="PANTHER" id="PTHR24221:SF397">
    <property type="entry name" value="ABC TRANSPORTER, ATP-BINDING TRANSMEMBRANE PROTEIN"/>
    <property type="match status" value="1"/>
</dbReference>
<keyword evidence="3" id="KW-0547">Nucleotide-binding</keyword>
<dbReference type="InterPro" id="IPR027417">
    <property type="entry name" value="P-loop_NTPase"/>
</dbReference>
<dbReference type="InterPro" id="IPR003439">
    <property type="entry name" value="ABC_transporter-like_ATP-bd"/>
</dbReference>
<feature type="transmembrane region" description="Helical" evidence="7">
    <location>
        <begin position="169"/>
        <end position="185"/>
    </location>
</feature>
<evidence type="ECO:0000259" key="8">
    <source>
        <dbReference type="PROSITE" id="PS50893"/>
    </source>
</evidence>
<organism evidence="10 11">
    <name type="scientific">Corynebacterium casei LMG S-19264</name>
    <dbReference type="NCBI Taxonomy" id="1285583"/>
    <lineage>
        <taxon>Bacteria</taxon>
        <taxon>Bacillati</taxon>
        <taxon>Actinomycetota</taxon>
        <taxon>Actinomycetes</taxon>
        <taxon>Mycobacteriales</taxon>
        <taxon>Corynebacteriaceae</taxon>
        <taxon>Corynebacterium</taxon>
    </lineage>
</organism>
<dbReference type="Proteomes" id="UP000019226">
    <property type="component" value="Chromosome"/>
</dbReference>
<dbReference type="EMBL" id="CP004350">
    <property type="protein sequence ID" value="AHI20589.1"/>
    <property type="molecule type" value="Genomic_DNA"/>
</dbReference>
<protein>
    <submittedName>
        <fullName evidence="10">ABC transport system</fullName>
    </submittedName>
</protein>
<dbReference type="InterPro" id="IPR036640">
    <property type="entry name" value="ABC1_TM_sf"/>
</dbReference>
<evidence type="ECO:0000256" key="7">
    <source>
        <dbReference type="SAM" id="Phobius"/>
    </source>
</evidence>
<keyword evidence="5 7" id="KW-1133">Transmembrane helix</keyword>
<feature type="transmembrane region" description="Helical" evidence="7">
    <location>
        <begin position="64"/>
        <end position="83"/>
    </location>
</feature>
<proteinExistence type="predicted"/>
<dbReference type="GeneID" id="82878145"/>
<dbReference type="SUPFAM" id="SSF52540">
    <property type="entry name" value="P-loop containing nucleoside triphosphate hydrolases"/>
    <property type="match status" value="1"/>
</dbReference>
<evidence type="ECO:0000256" key="5">
    <source>
        <dbReference type="ARBA" id="ARBA00022989"/>
    </source>
</evidence>
<dbReference type="InterPro" id="IPR017871">
    <property type="entry name" value="ABC_transporter-like_CS"/>
</dbReference>
<dbReference type="Gene3D" id="3.40.50.300">
    <property type="entry name" value="P-loop containing nucleotide triphosphate hydrolases"/>
    <property type="match status" value="1"/>
</dbReference>
<sequence length="602" mass="64349">MPRNIFSDPLLTKAFSSVLSPDGNKLHAKAISWSIAAGILEGLSLGLIVPTISGLIDFGGLDSISWWLGAMAVLALAAIWVFLQQQRTAYMCAIDILNNLHQRIGDKLARLPIGWFGPRRTGTVSQLSTEGIMSIGGAIAHGECELIRTITALATTNLVILVWRPQLGLALFAGALLVALCLYLARMLRDRGHQLNVSDRDEVSRRIVEFASCQPALRAAGRSQDYEPLADALAADKKSSLAKFLLSTAALIISNFASQITVVALFVTATALWAGGHLHPVALIAFLGVALRFKVLLEQFVAQFTAADLVRGPIGEVEEILETTELPEPDSVPKDSTKQAMPAPGMVEFHEVGFGYDSDTSVLNGVSFQASPGTLTAIVGPSGSGKTTLFRLMCRFWDINSGAVRMGGVDVREQTSAQLMRQITMVFQDPYLYDDTLLANIKMGSASMSPGPDAVSAGDADVFAAAEMAGVRDIAQRLPGGWDCPVGSGGRKLSGGERQRVSIARALLKNAPIVLLDEATSALDPENEARIQDCIATLRRSSTVMIIAHNLNTIVAADQIVVLNSDGTVESIGKHDALLESSPIYAGFWQSRRSAAGWSLSR</sequence>
<reference evidence="11" key="1">
    <citation type="submission" date="2013-02" db="EMBL/GenBank/DDBJ databases">
        <title>The complete genome sequence of Corynebacterium casei LMG S-19264 (=DSM 44701).</title>
        <authorList>
            <person name="Ruckert C."/>
            <person name="Albersmeier A."/>
            <person name="Kalinowski J."/>
        </authorList>
    </citation>
    <scope>NUCLEOTIDE SEQUENCE [LARGE SCALE GENOMIC DNA]</scope>
    <source>
        <strain evidence="11">LMG S-19264</strain>
    </source>
</reference>
<evidence type="ECO:0000256" key="4">
    <source>
        <dbReference type="ARBA" id="ARBA00022840"/>
    </source>
</evidence>
<dbReference type="PROSITE" id="PS00211">
    <property type="entry name" value="ABC_TRANSPORTER_1"/>
    <property type="match status" value="1"/>
</dbReference>
<gene>
    <name evidence="10" type="ORF">CCASEI_10170</name>
</gene>
<evidence type="ECO:0000256" key="1">
    <source>
        <dbReference type="ARBA" id="ARBA00004651"/>
    </source>
</evidence>
<feature type="transmembrane region" description="Helical" evidence="7">
    <location>
        <begin position="272"/>
        <end position="291"/>
    </location>
</feature>
<dbReference type="Pfam" id="PF00005">
    <property type="entry name" value="ABC_tran"/>
    <property type="match status" value="1"/>
</dbReference>
<keyword evidence="2 7" id="KW-0812">Transmembrane</keyword>
<dbReference type="RefSeq" id="WP_025387913.1">
    <property type="nucleotide sequence ID" value="NZ_CP004350.1"/>
</dbReference>
<name>A0ABM5PRH0_9CORY</name>